<comment type="cofactor">
    <cofactor evidence="2">
        <name>FAD</name>
        <dbReference type="ChEBI" id="CHEBI:57692"/>
    </cofactor>
</comment>
<comment type="pathway">
    <text evidence="3">Carbohydrate metabolism; tricarboxylic acid cycle; oxaloacetate from (S)-malate (quinone route): step 1/1.</text>
</comment>
<evidence type="ECO:0000256" key="7">
    <source>
        <dbReference type="ARBA" id="ARBA00022630"/>
    </source>
</evidence>
<comment type="caution">
    <text evidence="12">The sequence shown here is derived from an EMBL/GenBank/DDBJ whole genome shotgun (WGS) entry which is preliminary data.</text>
</comment>
<comment type="similarity">
    <text evidence="4">Belongs to the MQO family.</text>
</comment>
<name>A0ABX4FQK0_9GAMM</name>
<dbReference type="SUPFAM" id="SSF51905">
    <property type="entry name" value="FAD/NAD(P)-binding domain"/>
    <property type="match status" value="1"/>
</dbReference>
<reference evidence="12 13" key="1">
    <citation type="journal article" date="2016" name="Antonie Van Leeuwenhoek">
        <title>Photobacterium sanguinicancri sp. nov. isolated from marine animals.</title>
        <authorList>
            <person name="Gomez-Gil B."/>
            <person name="Roque A."/>
            <person name="Rotllant G."/>
            <person name="Romalde J.L."/>
            <person name="Doce A."/>
            <person name="Eggermont M."/>
            <person name="Defoirdt T."/>
        </authorList>
    </citation>
    <scope>NUCLEOTIDE SEQUENCE [LARGE SCALE GENOMIC DNA]</scope>
    <source>
        <strain evidence="12 13">CAIM 1827</strain>
    </source>
</reference>
<dbReference type="Gene3D" id="3.50.50.60">
    <property type="entry name" value="FAD/NAD(P)-binding domain"/>
    <property type="match status" value="1"/>
</dbReference>
<accession>A0ABX4FQK0</accession>
<evidence type="ECO:0000256" key="3">
    <source>
        <dbReference type="ARBA" id="ARBA00005012"/>
    </source>
</evidence>
<feature type="non-terminal residue" evidence="12">
    <location>
        <position position="1"/>
    </location>
</feature>
<evidence type="ECO:0000313" key="13">
    <source>
        <dbReference type="Proteomes" id="UP000215999"/>
    </source>
</evidence>
<proteinExistence type="inferred from homology"/>
<evidence type="ECO:0000256" key="6">
    <source>
        <dbReference type="ARBA" id="ARBA00022532"/>
    </source>
</evidence>
<evidence type="ECO:0000256" key="11">
    <source>
        <dbReference type="ARBA" id="ARBA00031550"/>
    </source>
</evidence>
<evidence type="ECO:0000313" key="12">
    <source>
        <dbReference type="EMBL" id="OZS41261.1"/>
    </source>
</evidence>
<keyword evidence="8" id="KW-0274">FAD</keyword>
<evidence type="ECO:0000256" key="10">
    <source>
        <dbReference type="ARBA" id="ARBA00030660"/>
    </source>
</evidence>
<sequence>KDQPLFSGIEYSEDSRVINQWAPLLMQKRRKGEPFAATRVPAGTDVDVGSLTHQLFGHLRASGVDLRTNCEVRSLKRQKDGLWKVGFRTTVGRTPSEITARFVFVGAGGWALKLLQRSGIPEIKGYGVFPIG</sequence>
<evidence type="ECO:0000256" key="2">
    <source>
        <dbReference type="ARBA" id="ARBA00001974"/>
    </source>
</evidence>
<organism evidence="12 13">
    <name type="scientific">Photobacterium sanguinicancri</name>
    <dbReference type="NCBI Taxonomy" id="875932"/>
    <lineage>
        <taxon>Bacteria</taxon>
        <taxon>Pseudomonadati</taxon>
        <taxon>Pseudomonadota</taxon>
        <taxon>Gammaproteobacteria</taxon>
        <taxon>Vibrionales</taxon>
        <taxon>Vibrionaceae</taxon>
        <taxon>Photobacterium</taxon>
    </lineage>
</organism>
<keyword evidence="7" id="KW-0285">Flavoprotein</keyword>
<dbReference type="InterPro" id="IPR036188">
    <property type="entry name" value="FAD/NAD-bd_sf"/>
</dbReference>
<keyword evidence="6" id="KW-0816">Tricarboxylic acid cycle</keyword>
<keyword evidence="9" id="KW-0560">Oxidoreductase</keyword>
<dbReference type="EC" id="1.1.5.4" evidence="5"/>
<dbReference type="Pfam" id="PF06039">
    <property type="entry name" value="Mqo"/>
    <property type="match status" value="1"/>
</dbReference>
<evidence type="ECO:0000256" key="5">
    <source>
        <dbReference type="ARBA" id="ARBA00013026"/>
    </source>
</evidence>
<dbReference type="Proteomes" id="UP000215999">
    <property type="component" value="Unassembled WGS sequence"/>
</dbReference>
<evidence type="ECO:0000256" key="1">
    <source>
        <dbReference type="ARBA" id="ARBA00001139"/>
    </source>
</evidence>
<comment type="catalytic activity">
    <reaction evidence="1">
        <text>(S)-malate + a quinone = a quinol + oxaloacetate</text>
        <dbReference type="Rhea" id="RHEA:46012"/>
        <dbReference type="ChEBI" id="CHEBI:15589"/>
        <dbReference type="ChEBI" id="CHEBI:16452"/>
        <dbReference type="ChEBI" id="CHEBI:24646"/>
        <dbReference type="ChEBI" id="CHEBI:132124"/>
        <dbReference type="EC" id="1.1.5.4"/>
    </reaction>
</comment>
<dbReference type="EMBL" id="NOIF01000495">
    <property type="protein sequence ID" value="OZS41261.1"/>
    <property type="molecule type" value="Genomic_DNA"/>
</dbReference>
<keyword evidence="13" id="KW-1185">Reference proteome</keyword>
<evidence type="ECO:0000256" key="9">
    <source>
        <dbReference type="ARBA" id="ARBA00023002"/>
    </source>
</evidence>
<gene>
    <name evidence="12" type="ORF">ASV53_24790</name>
</gene>
<evidence type="ECO:0000256" key="8">
    <source>
        <dbReference type="ARBA" id="ARBA00022827"/>
    </source>
</evidence>
<dbReference type="InterPro" id="IPR006231">
    <property type="entry name" value="MQO"/>
</dbReference>
<feature type="non-terminal residue" evidence="12">
    <location>
        <position position="132"/>
    </location>
</feature>
<protein>
    <recommendedName>
        <fullName evidence="5">malate dehydrogenase (quinone)</fullName>
        <ecNumber evidence="5">1.1.5.4</ecNumber>
    </recommendedName>
    <alternativeName>
        <fullName evidence="11">MQO</fullName>
    </alternativeName>
    <alternativeName>
        <fullName evidence="10">Malate dehydrogenase [quinone]</fullName>
    </alternativeName>
</protein>
<evidence type="ECO:0000256" key="4">
    <source>
        <dbReference type="ARBA" id="ARBA00006389"/>
    </source>
</evidence>